<keyword evidence="6" id="KW-1185">Reference proteome</keyword>
<dbReference type="EMBL" id="BMIP01000020">
    <property type="protein sequence ID" value="GGD85090.1"/>
    <property type="molecule type" value="Genomic_DNA"/>
</dbReference>
<dbReference type="GO" id="GO:0016301">
    <property type="term" value="F:kinase activity"/>
    <property type="evidence" value="ECO:0007669"/>
    <property type="project" value="UniProtKB-KW"/>
</dbReference>
<gene>
    <name evidence="5" type="ORF">GCM10010990_38870</name>
</gene>
<dbReference type="InterPro" id="IPR003594">
    <property type="entry name" value="HATPase_dom"/>
</dbReference>
<keyword evidence="1" id="KW-0808">Transferase</keyword>
<dbReference type="SUPFAM" id="SSF55874">
    <property type="entry name" value="ATPase domain of HSP90 chaperone/DNA topoisomerase II/histidine kinase"/>
    <property type="match status" value="1"/>
</dbReference>
<keyword evidence="2" id="KW-0418">Kinase</keyword>
<dbReference type="InterPro" id="IPR036890">
    <property type="entry name" value="HATPase_C_sf"/>
</dbReference>
<evidence type="ECO:0000256" key="3">
    <source>
        <dbReference type="ARBA" id="ARBA00023012"/>
    </source>
</evidence>
<feature type="domain" description="Histidine kinase/HSP90-like ATPase" evidence="4">
    <location>
        <begin position="55"/>
        <end position="101"/>
    </location>
</feature>
<evidence type="ECO:0000313" key="5">
    <source>
        <dbReference type="EMBL" id="GGD85090.1"/>
    </source>
</evidence>
<dbReference type="InterPro" id="IPR050482">
    <property type="entry name" value="Sensor_HK_TwoCompSys"/>
</dbReference>
<evidence type="ECO:0000313" key="6">
    <source>
        <dbReference type="Proteomes" id="UP000612349"/>
    </source>
</evidence>
<dbReference type="Gene3D" id="3.30.565.10">
    <property type="entry name" value="Histidine kinase-like ATPase, C-terminal domain"/>
    <property type="match status" value="1"/>
</dbReference>
<dbReference type="Pfam" id="PF02518">
    <property type="entry name" value="HATPase_c"/>
    <property type="match status" value="1"/>
</dbReference>
<evidence type="ECO:0000259" key="4">
    <source>
        <dbReference type="Pfam" id="PF02518"/>
    </source>
</evidence>
<dbReference type="RefSeq" id="WP_066769236.1">
    <property type="nucleotide sequence ID" value="NZ_BMIP01000020.1"/>
</dbReference>
<dbReference type="OrthoDB" id="9797605at2"/>
<comment type="caution">
    <text evidence="5">The sequence shown here is derived from an EMBL/GenBank/DDBJ whole genome shotgun (WGS) entry which is preliminary data.</text>
</comment>
<protein>
    <recommendedName>
        <fullName evidence="4">Histidine kinase/HSP90-like ATPase domain-containing protein</fullName>
    </recommendedName>
</protein>
<dbReference type="PANTHER" id="PTHR24421">
    <property type="entry name" value="NITRATE/NITRITE SENSOR PROTEIN NARX-RELATED"/>
    <property type="match status" value="1"/>
</dbReference>
<evidence type="ECO:0000256" key="2">
    <source>
        <dbReference type="ARBA" id="ARBA00022777"/>
    </source>
</evidence>
<dbReference type="GO" id="GO:0000160">
    <property type="term" value="P:phosphorelay signal transduction system"/>
    <property type="evidence" value="ECO:0007669"/>
    <property type="project" value="UniProtKB-KW"/>
</dbReference>
<dbReference type="Proteomes" id="UP000612349">
    <property type="component" value="Unassembled WGS sequence"/>
</dbReference>
<organism evidence="5 6">
    <name type="scientific">Croceicoccus mobilis</name>
    <dbReference type="NCBI Taxonomy" id="1703339"/>
    <lineage>
        <taxon>Bacteria</taxon>
        <taxon>Pseudomonadati</taxon>
        <taxon>Pseudomonadota</taxon>
        <taxon>Alphaproteobacteria</taxon>
        <taxon>Sphingomonadales</taxon>
        <taxon>Erythrobacteraceae</taxon>
        <taxon>Croceicoccus</taxon>
    </lineage>
</organism>
<accession>A0A917E0M0</accession>
<reference evidence="5" key="2">
    <citation type="submission" date="2020-09" db="EMBL/GenBank/DDBJ databases">
        <authorList>
            <person name="Sun Q."/>
            <person name="Zhou Y."/>
        </authorList>
    </citation>
    <scope>NUCLEOTIDE SEQUENCE</scope>
    <source>
        <strain evidence="5">CGMCC 1.15360</strain>
    </source>
</reference>
<name>A0A917E0M0_9SPHN</name>
<dbReference type="AlphaFoldDB" id="A0A917E0M0"/>
<reference evidence="5" key="1">
    <citation type="journal article" date="2014" name="Int. J. Syst. Evol. Microbiol.">
        <title>Complete genome sequence of Corynebacterium casei LMG S-19264T (=DSM 44701T), isolated from a smear-ripened cheese.</title>
        <authorList>
            <consortium name="US DOE Joint Genome Institute (JGI-PGF)"/>
            <person name="Walter F."/>
            <person name="Albersmeier A."/>
            <person name="Kalinowski J."/>
            <person name="Ruckert C."/>
        </authorList>
    </citation>
    <scope>NUCLEOTIDE SEQUENCE</scope>
    <source>
        <strain evidence="5">CGMCC 1.15360</strain>
    </source>
</reference>
<proteinExistence type="predicted"/>
<keyword evidence="3" id="KW-0902">Two-component regulatory system</keyword>
<sequence>MIDRLRTRGQASGQCDLSAEIPALAKLLSLHWGIAVRHVEPGDAIIVSTLLLHEVQQLLREAIANAARHGDARAVEIEMAVRSDNLILVICDDGMGFPDHAGSITPRSLSGRVSALGGELSLASQRGYSRIEIVLPIPSASHGA</sequence>
<evidence type="ECO:0000256" key="1">
    <source>
        <dbReference type="ARBA" id="ARBA00022679"/>
    </source>
</evidence>